<feature type="binding site" evidence="6">
    <location>
        <position position="55"/>
    </location>
    <ligand>
        <name>FMN</name>
        <dbReference type="ChEBI" id="CHEBI:58210"/>
    </ligand>
</feature>
<evidence type="ECO:0000313" key="9">
    <source>
        <dbReference type="Proteomes" id="UP000249579"/>
    </source>
</evidence>
<dbReference type="InterPro" id="IPR036661">
    <property type="entry name" value="Luciferase-like_sf"/>
</dbReference>
<evidence type="ECO:0000256" key="6">
    <source>
        <dbReference type="PIRSR" id="PIRSR000337-1"/>
    </source>
</evidence>
<proteinExistence type="inferred from homology"/>
<dbReference type="PANTHER" id="PTHR30011">
    <property type="entry name" value="ALKANESULFONATE MONOOXYGENASE-RELATED"/>
    <property type="match status" value="1"/>
</dbReference>
<keyword evidence="2 6" id="KW-0288">FMN</keyword>
<dbReference type="Proteomes" id="UP000249579">
    <property type="component" value="Unassembled WGS sequence"/>
</dbReference>
<name>A0A328A627_9STAP</name>
<dbReference type="PIRSF" id="PIRSF000337">
    <property type="entry name" value="NTA_MOA"/>
    <property type="match status" value="1"/>
</dbReference>
<dbReference type="InterPro" id="IPR051260">
    <property type="entry name" value="Diverse_substr_monoxygenases"/>
</dbReference>
<evidence type="ECO:0000256" key="1">
    <source>
        <dbReference type="ARBA" id="ARBA00022630"/>
    </source>
</evidence>
<dbReference type="SUPFAM" id="SSF51679">
    <property type="entry name" value="Bacterial luciferase-like"/>
    <property type="match status" value="1"/>
</dbReference>
<evidence type="ECO:0000256" key="5">
    <source>
        <dbReference type="ARBA" id="ARBA00033748"/>
    </source>
</evidence>
<dbReference type="EMBL" id="PZJG01000005">
    <property type="protein sequence ID" value="RAK48928.1"/>
    <property type="molecule type" value="Genomic_DNA"/>
</dbReference>
<dbReference type="OrthoDB" id="3265338at2"/>
<dbReference type="Gene3D" id="3.20.20.30">
    <property type="entry name" value="Luciferase-like domain"/>
    <property type="match status" value="2"/>
</dbReference>
<sequence length="340" mass="38585">MLNMHIGILIYGVGHHLAAWKAHDSQIHRLGDISYYQSLAQTCERGKFDMIFFADNQAFNATHENVMPAMWLDPIVKLSAISQVTNNVGLVCTISGTFMNPYHVARQIQSLQHISKGRMGWNLVTSMTDEEAKNHSMEYLPAHAQRYEKAREFGTIIDKLFESWDEKEGRKNKIKVLPGLVTYVAETEEEAYAKKQALDNMLDIVSSLKMLEFFIHQDTSGWDLDAKVPDLPPLASFTGAKGRYETVLEIIKDKDPTVRELLGYLAAGGGHLTLIGTPEMIVDELEKWLKEGVADGFNFMPPTLPNSLDDFVELIIPELQSRALFREDYHTFTLREHLEI</sequence>
<keyword evidence="1 6" id="KW-0285">Flavoprotein</keyword>
<feature type="binding site" evidence="6">
    <location>
        <position position="147"/>
    </location>
    <ligand>
        <name>FMN</name>
        <dbReference type="ChEBI" id="CHEBI:58210"/>
    </ligand>
</feature>
<feature type="domain" description="Luciferase-like" evidence="7">
    <location>
        <begin position="23"/>
        <end position="162"/>
    </location>
</feature>
<comment type="similarity">
    <text evidence="5">Belongs to the NtaA/SnaA/DszA monooxygenase family.</text>
</comment>
<dbReference type="RefSeq" id="WP_111745927.1">
    <property type="nucleotide sequence ID" value="NZ_JBHSQY010000030.1"/>
</dbReference>
<dbReference type="AlphaFoldDB" id="A0A328A627"/>
<dbReference type="GO" id="GO:0004497">
    <property type="term" value="F:monooxygenase activity"/>
    <property type="evidence" value="ECO:0007669"/>
    <property type="project" value="UniProtKB-KW"/>
</dbReference>
<accession>A0A328A627</accession>
<evidence type="ECO:0000259" key="7">
    <source>
        <dbReference type="Pfam" id="PF00296"/>
    </source>
</evidence>
<evidence type="ECO:0000256" key="2">
    <source>
        <dbReference type="ARBA" id="ARBA00022643"/>
    </source>
</evidence>
<dbReference type="InterPro" id="IPR011251">
    <property type="entry name" value="Luciferase-like_dom"/>
</dbReference>
<dbReference type="InterPro" id="IPR016215">
    <property type="entry name" value="NTA_MOA"/>
</dbReference>
<protein>
    <submittedName>
        <fullName evidence="8">LLM class flavin-dependent oxidoreductase</fullName>
    </submittedName>
</protein>
<dbReference type="PANTHER" id="PTHR30011:SF16">
    <property type="entry name" value="C2H2 FINGER DOMAIN TRANSCRIPTION FACTOR (EUROFUNG)-RELATED"/>
    <property type="match status" value="1"/>
</dbReference>
<gene>
    <name evidence="8" type="ORF">BHX94_08095</name>
</gene>
<dbReference type="GO" id="GO:0016705">
    <property type="term" value="F:oxidoreductase activity, acting on paired donors, with incorporation or reduction of molecular oxygen"/>
    <property type="evidence" value="ECO:0007669"/>
    <property type="project" value="InterPro"/>
</dbReference>
<feature type="binding site" evidence="6">
    <location>
        <position position="143"/>
    </location>
    <ligand>
        <name>FMN</name>
        <dbReference type="ChEBI" id="CHEBI:58210"/>
    </ligand>
</feature>
<evidence type="ECO:0000256" key="3">
    <source>
        <dbReference type="ARBA" id="ARBA00023002"/>
    </source>
</evidence>
<evidence type="ECO:0000313" key="8">
    <source>
        <dbReference type="EMBL" id="RAK48928.1"/>
    </source>
</evidence>
<evidence type="ECO:0000256" key="4">
    <source>
        <dbReference type="ARBA" id="ARBA00023033"/>
    </source>
</evidence>
<keyword evidence="4" id="KW-0503">Monooxygenase</keyword>
<comment type="caution">
    <text evidence="8">The sequence shown here is derived from an EMBL/GenBank/DDBJ whole genome shotgun (WGS) entry which is preliminary data.</text>
</comment>
<reference evidence="8 9" key="1">
    <citation type="journal article" date="2018" name="Front. Microbiol.">
        <title>Description and Comparative Genomics of Macrococcus caseolyticus subsp. hominis subsp. nov., Macrococcus goetzii sp. nov., Macrococcus epidermidis sp. nov., and Macrococcus bohemicus sp. nov., Novel Macrococci From Human Clinical Material With Virulence Potential and Suspected Uptake of Foreign DNA by Natural Transformation.</title>
        <authorList>
            <person name="Maslanova I."/>
            <person name="Wertheimer Z."/>
            <person name="Sedlacek I."/>
            <person name="Svec P."/>
            <person name="Indrakova A."/>
            <person name="Kovarovic V."/>
            <person name="Schumann P."/>
            <person name="Sproer C."/>
            <person name="Kralova S."/>
            <person name="Sedo O."/>
            <person name="Kristofova L."/>
            <person name="Vrbovska V."/>
            <person name="Fuzik T."/>
            <person name="Petras P."/>
            <person name="Zdrahal Z."/>
            <person name="Ruzickova V."/>
            <person name="Doskar J."/>
            <person name="Pantucek R."/>
        </authorList>
    </citation>
    <scope>NUCLEOTIDE SEQUENCE [LARGE SCALE GENOMIC DNA]</scope>
    <source>
        <strain evidence="8 9">03/115</strain>
    </source>
</reference>
<organism evidence="8 9">
    <name type="scientific">Macrococcoides bohemicum</name>
    <dbReference type="NCBI Taxonomy" id="1903056"/>
    <lineage>
        <taxon>Bacteria</taxon>
        <taxon>Bacillati</taxon>
        <taxon>Bacillota</taxon>
        <taxon>Bacilli</taxon>
        <taxon>Bacillales</taxon>
        <taxon>Staphylococcaceae</taxon>
        <taxon>Macrococcoides</taxon>
    </lineage>
</organism>
<dbReference type="Pfam" id="PF00296">
    <property type="entry name" value="Bac_luciferase"/>
    <property type="match status" value="1"/>
</dbReference>
<feature type="binding site" evidence="6">
    <location>
        <position position="93"/>
    </location>
    <ligand>
        <name>FMN</name>
        <dbReference type="ChEBI" id="CHEBI:58210"/>
    </ligand>
</feature>
<keyword evidence="3" id="KW-0560">Oxidoreductase</keyword>